<dbReference type="SMART" id="SM00382">
    <property type="entry name" value="AAA"/>
    <property type="match status" value="1"/>
</dbReference>
<dbReference type="InterPro" id="IPR011527">
    <property type="entry name" value="ABC1_TM_dom"/>
</dbReference>
<evidence type="ECO:0000256" key="6">
    <source>
        <dbReference type="ARBA" id="ARBA00022989"/>
    </source>
</evidence>
<dbReference type="GO" id="GO:0005524">
    <property type="term" value="F:ATP binding"/>
    <property type="evidence" value="ECO:0007669"/>
    <property type="project" value="UniProtKB-KW"/>
</dbReference>
<keyword evidence="5" id="KW-0067">ATP-binding</keyword>
<name>A0A813G4J8_POLGL</name>
<sequence>MMELSKPARATCTLLRLFWWESDRSVRAEAVLRLAAVVSVLLFRGKAGVWLSTIRRQQTQELLRREASSRSVLRYLGALVLLSPVSKIYWRLLRGLRLQWERHLTQHFLVRFLDAQCLGQRFGRPEQEECGSRHPDQRIAADVGKFVQLATSLSLDSLQAGIDLYFYSALLRGISPALSKTALLAAAAGTLVVRFLGRNLPALYGAERFADGNFTYVLTRMRENAESIAFYGGQQHEVKLASDALDLRQNTEWVRLAEKDVVQHFSDQYRQILSLSPALLLVQSSAAGASVDAAVLAQASEAFDIVTRRLMILSENWSDFSRLNTVALELYAYHLEQSNLDSSEGGICLSPLQADYGHVGQTWLSLEDLSLWAGDRILVSSLSFAAPSEGGLLITGQSGSGKTTLLRAIAGLLRGQGGNGHVRRDMAPGHVLFLSQRPYMTLGTLREQLSYPFGFAAGVDDAALCGILKRLGLDHIVLQSKGSLDVVSRWDEILSLGEQQRLSVARILAQRPMYAVLDEITSANDPQHEANMYSCIALTCSAFLSVGHRASLEAFHSRRLRLLGTDGRWELETLS</sequence>
<dbReference type="Pfam" id="PF00005">
    <property type="entry name" value="ABC_tran"/>
    <property type="match status" value="1"/>
</dbReference>
<keyword evidence="6" id="KW-1133">Transmembrane helix</keyword>
<dbReference type="EMBL" id="CAJNNV010027680">
    <property type="protein sequence ID" value="CAE8621248.1"/>
    <property type="molecule type" value="Genomic_DNA"/>
</dbReference>
<comment type="similarity">
    <text evidence="1">Belongs to the ABC transporter superfamily. ABCD family. Peroxisomal fatty acyl CoA transporter (TC 3.A.1.203) subfamily.</text>
</comment>
<accession>A0A813G4J8</accession>
<evidence type="ECO:0000256" key="5">
    <source>
        <dbReference type="ARBA" id="ARBA00022840"/>
    </source>
</evidence>
<dbReference type="SUPFAM" id="SSF90123">
    <property type="entry name" value="ABC transporter transmembrane region"/>
    <property type="match status" value="1"/>
</dbReference>
<evidence type="ECO:0000313" key="9">
    <source>
        <dbReference type="EMBL" id="CAE8621248.1"/>
    </source>
</evidence>
<gene>
    <name evidence="9" type="ORF">PGLA1383_LOCUS38769</name>
</gene>
<dbReference type="Proteomes" id="UP000654075">
    <property type="component" value="Unassembled WGS sequence"/>
</dbReference>
<dbReference type="InterPro" id="IPR027417">
    <property type="entry name" value="P-loop_NTPase"/>
</dbReference>
<keyword evidence="10" id="KW-1185">Reference proteome</keyword>
<dbReference type="Gene3D" id="1.20.1560.10">
    <property type="entry name" value="ABC transporter type 1, transmembrane domain"/>
    <property type="match status" value="1"/>
</dbReference>
<dbReference type="Pfam" id="PF06472">
    <property type="entry name" value="ABC_membrane_2"/>
    <property type="match status" value="1"/>
</dbReference>
<dbReference type="Gene3D" id="3.40.50.300">
    <property type="entry name" value="P-loop containing nucleotide triphosphate hydrolases"/>
    <property type="match status" value="1"/>
</dbReference>
<evidence type="ECO:0000256" key="3">
    <source>
        <dbReference type="ARBA" id="ARBA00022692"/>
    </source>
</evidence>
<keyword evidence="2" id="KW-0813">Transport</keyword>
<keyword evidence="7" id="KW-0472">Membrane</keyword>
<evidence type="ECO:0000256" key="4">
    <source>
        <dbReference type="ARBA" id="ARBA00022741"/>
    </source>
</evidence>
<organism evidence="9 10">
    <name type="scientific">Polarella glacialis</name>
    <name type="common">Dinoflagellate</name>
    <dbReference type="NCBI Taxonomy" id="89957"/>
    <lineage>
        <taxon>Eukaryota</taxon>
        <taxon>Sar</taxon>
        <taxon>Alveolata</taxon>
        <taxon>Dinophyceae</taxon>
        <taxon>Suessiales</taxon>
        <taxon>Suessiaceae</taxon>
        <taxon>Polarella</taxon>
    </lineage>
</organism>
<dbReference type="SUPFAM" id="SSF52540">
    <property type="entry name" value="P-loop containing nucleoside triphosphate hydrolases"/>
    <property type="match status" value="1"/>
</dbReference>
<dbReference type="InterPro" id="IPR025662">
    <property type="entry name" value="Sigma_54_int_dom_ATP-bd_1"/>
</dbReference>
<evidence type="ECO:0000256" key="7">
    <source>
        <dbReference type="ARBA" id="ARBA00023136"/>
    </source>
</evidence>
<feature type="domain" description="ABC transporter" evidence="8">
    <location>
        <begin position="364"/>
        <end position="574"/>
    </location>
</feature>
<dbReference type="InterPro" id="IPR036640">
    <property type="entry name" value="ABC1_TM_sf"/>
</dbReference>
<dbReference type="PANTHER" id="PTHR11384:SF59">
    <property type="entry name" value="LYSOSOMAL COBALAMIN TRANSPORTER ABCD4"/>
    <property type="match status" value="1"/>
</dbReference>
<protein>
    <recommendedName>
        <fullName evidence="8">ABC transporter domain-containing protein</fullName>
    </recommendedName>
</protein>
<dbReference type="InterPro" id="IPR003439">
    <property type="entry name" value="ABC_transporter-like_ATP-bd"/>
</dbReference>
<dbReference type="AlphaFoldDB" id="A0A813G4J8"/>
<dbReference type="InterPro" id="IPR003593">
    <property type="entry name" value="AAA+_ATPase"/>
</dbReference>
<evidence type="ECO:0000256" key="1">
    <source>
        <dbReference type="ARBA" id="ARBA00008575"/>
    </source>
</evidence>
<proteinExistence type="inferred from homology"/>
<keyword evidence="4" id="KW-0547">Nucleotide-binding</keyword>
<evidence type="ECO:0000259" key="8">
    <source>
        <dbReference type="PROSITE" id="PS50893"/>
    </source>
</evidence>
<dbReference type="PROSITE" id="PS50893">
    <property type="entry name" value="ABC_TRANSPORTER_2"/>
    <property type="match status" value="1"/>
</dbReference>
<comment type="caution">
    <text evidence="9">The sequence shown here is derived from an EMBL/GenBank/DDBJ whole genome shotgun (WGS) entry which is preliminary data.</text>
</comment>
<dbReference type="OrthoDB" id="430681at2759"/>
<dbReference type="GO" id="GO:0140359">
    <property type="term" value="F:ABC-type transporter activity"/>
    <property type="evidence" value="ECO:0007669"/>
    <property type="project" value="InterPro"/>
</dbReference>
<reference evidence="9" key="1">
    <citation type="submission" date="2021-02" db="EMBL/GenBank/DDBJ databases">
        <authorList>
            <person name="Dougan E. K."/>
            <person name="Rhodes N."/>
            <person name="Thang M."/>
            <person name="Chan C."/>
        </authorList>
    </citation>
    <scope>NUCLEOTIDE SEQUENCE</scope>
</reference>
<dbReference type="InterPro" id="IPR050835">
    <property type="entry name" value="ABC_transporter_sub-D"/>
</dbReference>
<dbReference type="GO" id="GO:0016020">
    <property type="term" value="C:membrane"/>
    <property type="evidence" value="ECO:0007669"/>
    <property type="project" value="InterPro"/>
</dbReference>
<keyword evidence="3" id="KW-0812">Transmembrane</keyword>
<dbReference type="GO" id="GO:0016887">
    <property type="term" value="F:ATP hydrolysis activity"/>
    <property type="evidence" value="ECO:0007669"/>
    <property type="project" value="InterPro"/>
</dbReference>
<evidence type="ECO:0000256" key="2">
    <source>
        <dbReference type="ARBA" id="ARBA00022448"/>
    </source>
</evidence>
<dbReference type="PROSITE" id="PS00675">
    <property type="entry name" value="SIGMA54_INTERACT_1"/>
    <property type="match status" value="1"/>
</dbReference>
<evidence type="ECO:0000313" key="10">
    <source>
        <dbReference type="Proteomes" id="UP000654075"/>
    </source>
</evidence>
<dbReference type="InterPro" id="IPR017871">
    <property type="entry name" value="ABC_transporter-like_CS"/>
</dbReference>
<dbReference type="PROSITE" id="PS00211">
    <property type="entry name" value="ABC_TRANSPORTER_1"/>
    <property type="match status" value="1"/>
</dbReference>
<dbReference type="PANTHER" id="PTHR11384">
    <property type="entry name" value="ATP-BINDING CASSETTE, SUB-FAMILY D MEMBER"/>
    <property type="match status" value="1"/>
</dbReference>